<feature type="region of interest" description="Disordered" evidence="2">
    <location>
        <begin position="442"/>
        <end position="462"/>
    </location>
</feature>
<feature type="compositionally biased region" description="Basic residues" evidence="2">
    <location>
        <begin position="1018"/>
        <end position="1028"/>
    </location>
</feature>
<feature type="compositionally biased region" description="Acidic residues" evidence="2">
    <location>
        <begin position="1034"/>
        <end position="1047"/>
    </location>
</feature>
<feature type="compositionally biased region" description="Basic and acidic residues" evidence="2">
    <location>
        <begin position="962"/>
        <end position="975"/>
    </location>
</feature>
<feature type="region of interest" description="Disordered" evidence="2">
    <location>
        <begin position="128"/>
        <end position="150"/>
    </location>
</feature>
<keyword evidence="3" id="KW-0812">Transmembrane</keyword>
<feature type="transmembrane region" description="Helical" evidence="3">
    <location>
        <begin position="316"/>
        <end position="338"/>
    </location>
</feature>
<name>A0AAD4R934_9BILA</name>
<feature type="region of interest" description="Disordered" evidence="2">
    <location>
        <begin position="185"/>
        <end position="222"/>
    </location>
</feature>
<evidence type="ECO:0000256" key="2">
    <source>
        <dbReference type="SAM" id="MobiDB-lite"/>
    </source>
</evidence>
<evidence type="ECO:0000313" key="5">
    <source>
        <dbReference type="Proteomes" id="UP001201812"/>
    </source>
</evidence>
<feature type="region of interest" description="Disordered" evidence="2">
    <location>
        <begin position="1"/>
        <end position="60"/>
    </location>
</feature>
<dbReference type="AlphaFoldDB" id="A0AAD4R934"/>
<evidence type="ECO:0000256" key="1">
    <source>
        <dbReference type="SAM" id="Coils"/>
    </source>
</evidence>
<organism evidence="4 5">
    <name type="scientific">Ditylenchus destructor</name>
    <dbReference type="NCBI Taxonomy" id="166010"/>
    <lineage>
        <taxon>Eukaryota</taxon>
        <taxon>Metazoa</taxon>
        <taxon>Ecdysozoa</taxon>
        <taxon>Nematoda</taxon>
        <taxon>Chromadorea</taxon>
        <taxon>Rhabditida</taxon>
        <taxon>Tylenchina</taxon>
        <taxon>Tylenchomorpha</taxon>
        <taxon>Sphaerularioidea</taxon>
        <taxon>Anguinidae</taxon>
        <taxon>Anguininae</taxon>
        <taxon>Ditylenchus</taxon>
    </lineage>
</organism>
<keyword evidence="3" id="KW-0472">Membrane</keyword>
<keyword evidence="1" id="KW-0175">Coiled coil</keyword>
<reference evidence="4" key="1">
    <citation type="submission" date="2022-01" db="EMBL/GenBank/DDBJ databases">
        <title>Genome Sequence Resource for Two Populations of Ditylenchus destructor, the Migratory Endoparasitic Phytonematode.</title>
        <authorList>
            <person name="Zhang H."/>
            <person name="Lin R."/>
            <person name="Xie B."/>
        </authorList>
    </citation>
    <scope>NUCLEOTIDE SEQUENCE</scope>
    <source>
        <strain evidence="4">BazhouSP</strain>
    </source>
</reference>
<feature type="region of interest" description="Disordered" evidence="2">
    <location>
        <begin position="723"/>
        <end position="782"/>
    </location>
</feature>
<feature type="region of interest" description="Disordered" evidence="2">
    <location>
        <begin position="944"/>
        <end position="975"/>
    </location>
</feature>
<proteinExistence type="predicted"/>
<feature type="compositionally biased region" description="Basic and acidic residues" evidence="2">
    <location>
        <begin position="1"/>
        <end position="13"/>
    </location>
</feature>
<gene>
    <name evidence="4" type="ORF">DdX_06405</name>
</gene>
<feature type="region of interest" description="Disordered" evidence="2">
    <location>
        <begin position="802"/>
        <end position="825"/>
    </location>
</feature>
<feature type="compositionally biased region" description="Acidic residues" evidence="2">
    <location>
        <begin position="211"/>
        <end position="222"/>
    </location>
</feature>
<feature type="compositionally biased region" description="Acidic residues" evidence="2">
    <location>
        <begin position="44"/>
        <end position="59"/>
    </location>
</feature>
<evidence type="ECO:0000256" key="3">
    <source>
        <dbReference type="SAM" id="Phobius"/>
    </source>
</evidence>
<keyword evidence="5" id="KW-1185">Reference proteome</keyword>
<dbReference type="EMBL" id="JAKKPZ010000008">
    <property type="protein sequence ID" value="KAI1717996.1"/>
    <property type="molecule type" value="Genomic_DNA"/>
</dbReference>
<feature type="compositionally biased region" description="Polar residues" evidence="2">
    <location>
        <begin position="130"/>
        <end position="150"/>
    </location>
</feature>
<evidence type="ECO:0000313" key="4">
    <source>
        <dbReference type="EMBL" id="KAI1717996.1"/>
    </source>
</evidence>
<protein>
    <submittedName>
        <fullName evidence="4">Uncharacterized protein</fullName>
    </submittedName>
</protein>
<comment type="caution">
    <text evidence="4">The sequence shown here is derived from an EMBL/GenBank/DDBJ whole genome shotgun (WGS) entry which is preliminary data.</text>
</comment>
<feature type="compositionally biased region" description="Polar residues" evidence="2">
    <location>
        <begin position="14"/>
        <end position="32"/>
    </location>
</feature>
<feature type="coiled-coil region" evidence="1">
    <location>
        <begin position="522"/>
        <end position="549"/>
    </location>
</feature>
<sequence>MESDGGQHQREEQQIQAVTRYRSVSTGSNGSWSIVDEQGREQGEEFDVATEREWDDSQEDQQNCVQMDEIHFDQILQCHQNSTENPSDLMSVHSTNSSGNNVSFDQPIDIVETHSGEHSEDSDFILTDQAVPSSPCSDNDAESNSSQHSMENVVMTESMRRETDIPEDGVGSQIERSLSLVSDISSAEEVLPDDAEECRNDEDPCTTVTDMSEDESLGSSELENEIQDDLQHHEYVSEDEERQLAEESETDEEDGLCIVDEQEIISDNSAARHFIEPTRVTATLDQLAEKGEPLINRLLDSIFGGFNGRNEDSRKLLNLLLISLIVSAFGGVAIHQILQRSWMRDTTSGTSVVSLVRQPNVAVGPGEHGPWKGDRSKVALHGEPPVPSETIIHSKEPQSLPGLPDCNGRVSSDKLNHEMPRPQRDINSQFYQAGLFDEEPDYRSNIPSENHQNQPVPPPKHLSTKVRLSQASTSVKTERKCEQSKIPFVHEEELNQCKSDLEQTKTAYESKAKILHYVRFKEMEQQVLVNELRNQLAAAQQKISALSRVSSDKMLAMSKSESLKEKDTNIQRQKVDNEPPIEEPSVCFAEQTEHILTNFTKTLRDKTTVFIHTINSLANTTSLSKFVQNTGKLSVKGLCHMSSWLRNQTRLIKEQSFVLKTQQQLRQMFQSSWDEMPKLNVFNSVPKLMDSILYDDWQSRVQSLVQSVGTALTPVIEHNFNFDLSDEDDKQELSSTSSSQETTTDEPIPSTESESCPHNSDEDSDNGTTSTSESPIPPPSLVIAQPKSALSAVMVQKQLSLIPPPEHRRPKPRPPQLTPPPSTRHNSNFLCDRSFHLAEALKTVDEFSETIGLKDANKYIAYLVNVPRKQCQNNSTILLCEQCWWTGKCFQQKQCPVRRWQRDRKIVAAEFLNKYSGKLKSSFDKLNWEFPALVDERIAPERETTEMPLPCDNPLLEPSKQAPKEVDVDSGVEEEHLGWTPPDWLLKRMAARQKLRNKQREQIVLLEEDRRNWLLSRAKHRHEKRQQHKRAESDSSEEDENDEFSPEQEEKLVKKLLKTRRWSPSPYGFKWAKRNGWKADADWLLTRAKLRENLRKVRENVKSKVDFGWDKYAADSDEDWIEV</sequence>
<feature type="region of interest" description="Disordered" evidence="2">
    <location>
        <begin position="1018"/>
        <end position="1050"/>
    </location>
</feature>
<feature type="compositionally biased region" description="Pro residues" evidence="2">
    <location>
        <begin position="813"/>
        <end position="822"/>
    </location>
</feature>
<keyword evidence="3" id="KW-1133">Transmembrane helix</keyword>
<dbReference type="Proteomes" id="UP001201812">
    <property type="component" value="Unassembled WGS sequence"/>
</dbReference>
<accession>A0AAD4R934</accession>
<feature type="compositionally biased region" description="Polar residues" evidence="2">
    <location>
        <begin position="445"/>
        <end position="454"/>
    </location>
</feature>